<comment type="caution">
    <text evidence="6">The sequence shown here is derived from an EMBL/GenBank/DDBJ whole genome shotgun (WGS) entry which is preliminary data.</text>
</comment>
<dbReference type="SUPFAM" id="SSF55811">
    <property type="entry name" value="Nudix"/>
    <property type="match status" value="1"/>
</dbReference>
<comment type="cofactor">
    <cofactor evidence="1">
        <name>Mg(2+)</name>
        <dbReference type="ChEBI" id="CHEBI:18420"/>
    </cofactor>
</comment>
<dbReference type="PROSITE" id="PS51462">
    <property type="entry name" value="NUDIX"/>
    <property type="match status" value="1"/>
</dbReference>
<dbReference type="Gene3D" id="3.90.79.10">
    <property type="entry name" value="Nucleoside Triphosphate Pyrophosphohydrolase"/>
    <property type="match status" value="1"/>
</dbReference>
<evidence type="ECO:0000313" key="6">
    <source>
        <dbReference type="EMBL" id="MBD7995247.1"/>
    </source>
</evidence>
<keyword evidence="7" id="KW-1185">Reference proteome</keyword>
<dbReference type="InterPro" id="IPR015797">
    <property type="entry name" value="NUDIX_hydrolase-like_dom_sf"/>
</dbReference>
<keyword evidence="3 4" id="KW-0378">Hydrolase</keyword>
<reference evidence="6 7" key="1">
    <citation type="submission" date="2020-08" db="EMBL/GenBank/DDBJ databases">
        <title>A Genomic Blueprint of the Chicken Gut Microbiome.</title>
        <authorList>
            <person name="Gilroy R."/>
            <person name="Ravi A."/>
            <person name="Getino M."/>
            <person name="Pursley I."/>
            <person name="Horton D.L."/>
            <person name="Alikhan N.-F."/>
            <person name="Baker D."/>
            <person name="Gharbi K."/>
            <person name="Hall N."/>
            <person name="Watson M."/>
            <person name="Adriaenssens E.M."/>
            <person name="Foster-Nyarko E."/>
            <person name="Jarju S."/>
            <person name="Secka A."/>
            <person name="Antonio M."/>
            <person name="Oren A."/>
            <person name="Chaudhuri R."/>
            <person name="La Ragione R.M."/>
            <person name="Hildebrand F."/>
            <person name="Pallen M.J."/>
        </authorList>
    </citation>
    <scope>NUCLEOTIDE SEQUENCE [LARGE SCALE GENOMIC DNA]</scope>
    <source>
        <strain evidence="6 7">Sa2CUA1</strain>
    </source>
</reference>
<gene>
    <name evidence="6" type="ORF">H9639_08060</name>
</gene>
<comment type="similarity">
    <text evidence="2 4">Belongs to the Nudix hydrolase family.</text>
</comment>
<feature type="domain" description="Nudix hydrolase" evidence="5">
    <location>
        <begin position="9"/>
        <end position="144"/>
    </location>
</feature>
<evidence type="ECO:0000313" key="7">
    <source>
        <dbReference type="Proteomes" id="UP000609874"/>
    </source>
</evidence>
<dbReference type="PANTHER" id="PTHR43046:SF16">
    <property type="entry name" value="ADP-RIBOSE PYROPHOSPHATASE YJHB-RELATED"/>
    <property type="match status" value="1"/>
</dbReference>
<dbReference type="InterPro" id="IPR020476">
    <property type="entry name" value="Nudix_hydrolase"/>
</dbReference>
<dbReference type="PROSITE" id="PS00893">
    <property type="entry name" value="NUDIX_BOX"/>
    <property type="match status" value="1"/>
</dbReference>
<dbReference type="InterPro" id="IPR000086">
    <property type="entry name" value="NUDIX_hydrolase_dom"/>
</dbReference>
<evidence type="ECO:0000256" key="3">
    <source>
        <dbReference type="ARBA" id="ARBA00022801"/>
    </source>
</evidence>
<proteinExistence type="inferred from homology"/>
<dbReference type="PRINTS" id="PR00502">
    <property type="entry name" value="NUDIXFAMILY"/>
</dbReference>
<dbReference type="GO" id="GO:0016787">
    <property type="term" value="F:hydrolase activity"/>
    <property type="evidence" value="ECO:0007669"/>
    <property type="project" value="UniProtKB-KW"/>
</dbReference>
<evidence type="ECO:0000259" key="5">
    <source>
        <dbReference type="PROSITE" id="PS51462"/>
    </source>
</evidence>
<name>A0ABR8URQ5_9MICC</name>
<sequence>MSGTKQPFDVRVGAYAVVIQDGHILLAHWHQHGNSAWTLPGGGLEFGEDAPTAAVREVLEETGYTVELDGLLGVDSHFIPPAKRMHGEGRMLHALRVIYRASITGGELASEAAGSTDEAAWFPLAEVPGLERVGLVDAALELLRSAPEDSTAPLRPWRNPR</sequence>
<evidence type="ECO:0000256" key="1">
    <source>
        <dbReference type="ARBA" id="ARBA00001946"/>
    </source>
</evidence>
<evidence type="ECO:0000256" key="4">
    <source>
        <dbReference type="RuleBase" id="RU003476"/>
    </source>
</evidence>
<organism evidence="6 7">
    <name type="scientific">Arthrobacter gallicola</name>
    <dbReference type="NCBI Taxonomy" id="2762225"/>
    <lineage>
        <taxon>Bacteria</taxon>
        <taxon>Bacillati</taxon>
        <taxon>Actinomycetota</taxon>
        <taxon>Actinomycetes</taxon>
        <taxon>Micrococcales</taxon>
        <taxon>Micrococcaceae</taxon>
        <taxon>Arthrobacter</taxon>
    </lineage>
</organism>
<dbReference type="InterPro" id="IPR020084">
    <property type="entry name" value="NUDIX_hydrolase_CS"/>
</dbReference>
<protein>
    <submittedName>
        <fullName evidence="6">NUDIX hydrolase</fullName>
    </submittedName>
</protein>
<dbReference type="EMBL" id="JACSQD010000003">
    <property type="protein sequence ID" value="MBD7995247.1"/>
    <property type="molecule type" value="Genomic_DNA"/>
</dbReference>
<accession>A0ABR8URQ5</accession>
<dbReference type="PANTHER" id="PTHR43046">
    <property type="entry name" value="GDP-MANNOSE MANNOSYL HYDROLASE"/>
    <property type="match status" value="1"/>
</dbReference>
<dbReference type="Proteomes" id="UP000609874">
    <property type="component" value="Unassembled WGS sequence"/>
</dbReference>
<dbReference type="RefSeq" id="WP_191807577.1">
    <property type="nucleotide sequence ID" value="NZ_JACSQD010000003.1"/>
</dbReference>
<evidence type="ECO:0000256" key="2">
    <source>
        <dbReference type="ARBA" id="ARBA00005582"/>
    </source>
</evidence>
<dbReference type="Pfam" id="PF00293">
    <property type="entry name" value="NUDIX"/>
    <property type="match status" value="1"/>
</dbReference>